<dbReference type="PANTHER" id="PTHR11440">
    <property type="entry name" value="LECITHIN-CHOLESTEROL ACYLTRANSFERASE-RELATED"/>
    <property type="match status" value="1"/>
</dbReference>
<proteinExistence type="inferred from homology"/>
<dbReference type="SUPFAM" id="SSF53474">
    <property type="entry name" value="alpha/beta-Hydrolases"/>
    <property type="match status" value="1"/>
</dbReference>
<reference evidence="3" key="1">
    <citation type="submission" date="2014-09" db="EMBL/GenBank/DDBJ databases">
        <title>Draft genome sequence of an oleaginous Mucoromycotina fungus Mucor ambiguus NBRC6742.</title>
        <authorList>
            <person name="Takeda I."/>
            <person name="Yamane N."/>
            <person name="Morita T."/>
            <person name="Tamano K."/>
            <person name="Machida M."/>
            <person name="Baker S."/>
            <person name="Koike H."/>
        </authorList>
    </citation>
    <scope>NUCLEOTIDE SEQUENCE</scope>
    <source>
        <strain evidence="3">NBRC 6742</strain>
    </source>
</reference>
<dbReference type="InterPro" id="IPR029058">
    <property type="entry name" value="AB_hydrolase_fold"/>
</dbReference>
<gene>
    <name evidence="3" type="ORF">MAM1_0081c04554</name>
</gene>
<keyword evidence="4" id="KW-1185">Reference proteome</keyword>
<evidence type="ECO:0000256" key="1">
    <source>
        <dbReference type="ARBA" id="ARBA00007920"/>
    </source>
</evidence>
<accession>A0A0C9LUI5</accession>
<dbReference type="InterPro" id="IPR007751">
    <property type="entry name" value="DUF676_lipase-like"/>
</dbReference>
<dbReference type="Proteomes" id="UP000053815">
    <property type="component" value="Unassembled WGS sequence"/>
</dbReference>
<dbReference type="STRING" id="91626.A0A0C9LUI5"/>
<evidence type="ECO:0000313" key="4">
    <source>
        <dbReference type="Proteomes" id="UP000053815"/>
    </source>
</evidence>
<evidence type="ECO:0000259" key="2">
    <source>
        <dbReference type="Pfam" id="PF05057"/>
    </source>
</evidence>
<feature type="domain" description="DUF676" evidence="2">
    <location>
        <begin position="161"/>
        <end position="216"/>
    </location>
</feature>
<dbReference type="EMBL" id="DF836370">
    <property type="protein sequence ID" value="GAN05085.1"/>
    <property type="molecule type" value="Genomic_DNA"/>
</dbReference>
<dbReference type="Pfam" id="PF05057">
    <property type="entry name" value="DUF676"/>
    <property type="match status" value="1"/>
</dbReference>
<dbReference type="AlphaFoldDB" id="A0A0C9LUI5"/>
<dbReference type="Gene3D" id="3.40.50.1820">
    <property type="entry name" value="alpha/beta hydrolase"/>
    <property type="match status" value="1"/>
</dbReference>
<sequence>MTLLSLSNITQQLKSVILSKAHVTSSSIAASSNHKKSVEDIDLNQPVVLYPRRIDKVRIAADIIRNISTTKANASTKAEMEPATSGLSMPVTPHYVAPRAPIVLCHGLYGFDKLGPDALPLLQVQYWGGIENELAKLGAKVIVTKVPSTGSIWDRAHTLHSILKSILDGRDVNFVAHSMGGLDCRYLISHIPDRPYKINSLTTISTPHRGSPVMDWFRDNVGVGMAGALVAAIEKINQQKVPPELLSPELKETLMEKQRKSNNTCSPSLSSSLSWSLLAEFAKSPKVMKQLIRLVDTEAYANLSTDYCKNYFNPNTPNDPSISYYSYGANASFPAWSLLNLPSKWIKDKEGINDGLVSVESAKWGTYIKTLQADHWDLNGQRYRWKHTRPFIDKTKFDTIDFYMEMATHLYQQGH</sequence>
<evidence type="ECO:0000313" key="3">
    <source>
        <dbReference type="EMBL" id="GAN05085.1"/>
    </source>
</evidence>
<name>A0A0C9LUI5_9FUNG</name>
<dbReference type="OrthoDB" id="5592486at2759"/>
<protein>
    <submittedName>
        <fullName evidence="3">Triacylglycerol lipase</fullName>
    </submittedName>
</protein>
<comment type="similarity">
    <text evidence="1">Belongs to the putative lipase ROG1 family.</text>
</comment>
<organism evidence="3">
    <name type="scientific">Mucor ambiguus</name>
    <dbReference type="NCBI Taxonomy" id="91626"/>
    <lineage>
        <taxon>Eukaryota</taxon>
        <taxon>Fungi</taxon>
        <taxon>Fungi incertae sedis</taxon>
        <taxon>Mucoromycota</taxon>
        <taxon>Mucoromycotina</taxon>
        <taxon>Mucoromycetes</taxon>
        <taxon>Mucorales</taxon>
        <taxon>Mucorineae</taxon>
        <taxon>Mucoraceae</taxon>
        <taxon>Mucor</taxon>
    </lineage>
</organism>